<evidence type="ECO:0000256" key="12">
    <source>
        <dbReference type="ARBA" id="ARBA00022989"/>
    </source>
</evidence>
<keyword evidence="10 20" id="KW-0812">Transmembrane</keyword>
<dbReference type="Pfam" id="PF02654">
    <property type="entry name" value="CobS"/>
    <property type="match status" value="1"/>
</dbReference>
<feature type="transmembrane region" description="Helical" evidence="20">
    <location>
        <begin position="295"/>
        <end position="313"/>
    </location>
</feature>
<dbReference type="HAMAP" id="MF_00719">
    <property type="entry name" value="CobS"/>
    <property type="match status" value="1"/>
</dbReference>
<dbReference type="Proteomes" id="UP001189429">
    <property type="component" value="Unassembled WGS sequence"/>
</dbReference>
<evidence type="ECO:0000256" key="8">
    <source>
        <dbReference type="ARBA" id="ARBA00022573"/>
    </source>
</evidence>
<organism evidence="21 22">
    <name type="scientific">Prorocentrum cordatum</name>
    <dbReference type="NCBI Taxonomy" id="2364126"/>
    <lineage>
        <taxon>Eukaryota</taxon>
        <taxon>Sar</taxon>
        <taxon>Alveolata</taxon>
        <taxon>Dinophyceae</taxon>
        <taxon>Prorocentrales</taxon>
        <taxon>Prorocentraceae</taxon>
        <taxon>Prorocentrum</taxon>
    </lineage>
</organism>
<evidence type="ECO:0000313" key="22">
    <source>
        <dbReference type="Proteomes" id="UP001189429"/>
    </source>
</evidence>
<evidence type="ECO:0000256" key="3">
    <source>
        <dbReference type="ARBA" id="ARBA00004663"/>
    </source>
</evidence>
<evidence type="ECO:0000256" key="15">
    <source>
        <dbReference type="ARBA" id="ARBA00032605"/>
    </source>
</evidence>
<evidence type="ECO:0000256" key="18">
    <source>
        <dbReference type="ARBA" id="ARBA00049504"/>
    </source>
</evidence>
<protein>
    <recommendedName>
        <fullName evidence="6">Adenosylcobinamide-GDP ribazoletransferase</fullName>
        <ecNumber evidence="5">2.7.8.26</ecNumber>
    </recommendedName>
    <alternativeName>
        <fullName evidence="16">Cobalamin synthase</fullName>
    </alternativeName>
    <alternativeName>
        <fullName evidence="15">Cobalamin-5'-phosphate synthase</fullName>
    </alternativeName>
</protein>
<evidence type="ECO:0000256" key="9">
    <source>
        <dbReference type="ARBA" id="ARBA00022679"/>
    </source>
</evidence>
<evidence type="ECO:0000256" key="6">
    <source>
        <dbReference type="ARBA" id="ARBA00015850"/>
    </source>
</evidence>
<evidence type="ECO:0000256" key="17">
    <source>
        <dbReference type="ARBA" id="ARBA00048623"/>
    </source>
</evidence>
<keyword evidence="22" id="KW-1185">Reference proteome</keyword>
<comment type="caution">
    <text evidence="21">The sequence shown here is derived from an EMBL/GenBank/DDBJ whole genome shotgun (WGS) entry which is preliminary data.</text>
</comment>
<keyword evidence="7" id="KW-1003">Cell membrane</keyword>
<comment type="catalytic activity">
    <reaction evidence="18">
        <text>alpha-ribazole 5'-phosphate + adenosylcob(III)inamide-GDP = adenosylcob(III)alamin 5'-phosphate + GMP + H(+)</text>
        <dbReference type="Rhea" id="RHEA:23560"/>
        <dbReference type="ChEBI" id="CHEBI:15378"/>
        <dbReference type="ChEBI" id="CHEBI:57918"/>
        <dbReference type="ChEBI" id="CHEBI:58115"/>
        <dbReference type="ChEBI" id="CHEBI:60487"/>
        <dbReference type="ChEBI" id="CHEBI:60493"/>
        <dbReference type="EC" id="2.7.8.26"/>
    </reaction>
</comment>
<sequence>MAPNNALGGPTAAGLREAAETQGVPAVRTGTRVSSPAPVASTRVATADGFGAGMVSSAEVAARGTGSAARTPLEEFEARPNNEVRCFFTGLMFVTRLPCPGWCDHHPGYLMRGMAWFPVLGCIVGLWASVWFDALALLWPPLAAAASTSAATLWLTGCFHEDGLCDTIDAFGGGWTKSQILRIMKDSRCGSYAVMAGSLWALAKVILLGYLGPSHWALAGSTGAGPALLVANCVARATAAPLIYCCEYVVDDEDAKGEYYNWFAESRRLLGLPRTAFAVVSATAVAFVLQPPGHAARAVAAGCGVTVAAGMYGNSVLGGVMGDFLGATICMAELAVYFALTANLEGLAAAGLAGWPAAAGPWFRLAALVAAPQAYAHLVRGPLAAMQGADC</sequence>
<keyword evidence="9" id="KW-0808">Transferase</keyword>
<evidence type="ECO:0000256" key="1">
    <source>
        <dbReference type="ARBA" id="ARBA00001946"/>
    </source>
</evidence>
<keyword evidence="13 20" id="KW-0472">Membrane</keyword>
<comment type="pathway">
    <text evidence="3">Cofactor biosynthesis; adenosylcobalamin biosynthesis; adenosylcobalamin from cob(II)yrinate a,c-diamide: step 7/7.</text>
</comment>
<evidence type="ECO:0000256" key="5">
    <source>
        <dbReference type="ARBA" id="ARBA00013200"/>
    </source>
</evidence>
<comment type="subcellular location">
    <subcellularLocation>
        <location evidence="2">Cell membrane</location>
        <topology evidence="2">Multi-pass membrane protein</topology>
    </subcellularLocation>
</comment>
<evidence type="ECO:0000256" key="4">
    <source>
        <dbReference type="ARBA" id="ARBA00010561"/>
    </source>
</evidence>
<evidence type="ECO:0000256" key="19">
    <source>
        <dbReference type="SAM" id="MobiDB-lite"/>
    </source>
</evidence>
<keyword evidence="11" id="KW-0460">Magnesium</keyword>
<dbReference type="PANTHER" id="PTHR34148">
    <property type="entry name" value="ADENOSYLCOBINAMIDE-GDP RIBAZOLETRANSFERASE"/>
    <property type="match status" value="1"/>
</dbReference>
<comment type="similarity">
    <text evidence="4">Belongs to the CobS family.</text>
</comment>
<feature type="transmembrane region" description="Helical" evidence="20">
    <location>
        <begin position="115"/>
        <end position="139"/>
    </location>
</feature>
<evidence type="ECO:0000256" key="2">
    <source>
        <dbReference type="ARBA" id="ARBA00004651"/>
    </source>
</evidence>
<comment type="function">
    <text evidence="14">Joins adenosylcobinamide-GDP and alpha-ribazole to generate adenosylcobalamin (Ado-cobalamin). Also synthesizes adenosylcobalamin 5'-phosphate from adenosylcobinamide-GDP and alpha-ribazole 5'-phosphate.</text>
</comment>
<evidence type="ECO:0000256" key="13">
    <source>
        <dbReference type="ARBA" id="ARBA00023136"/>
    </source>
</evidence>
<reference evidence="21" key="1">
    <citation type="submission" date="2023-10" db="EMBL/GenBank/DDBJ databases">
        <authorList>
            <person name="Chen Y."/>
            <person name="Shah S."/>
            <person name="Dougan E. K."/>
            <person name="Thang M."/>
            <person name="Chan C."/>
        </authorList>
    </citation>
    <scope>NUCLEOTIDE SEQUENCE [LARGE SCALE GENOMIC DNA]</scope>
</reference>
<gene>
    <name evidence="21" type="ORF">PCOR1329_LOCUS1731</name>
</gene>
<evidence type="ECO:0000256" key="10">
    <source>
        <dbReference type="ARBA" id="ARBA00022692"/>
    </source>
</evidence>
<feature type="transmembrane region" description="Helical" evidence="20">
    <location>
        <begin position="192"/>
        <end position="211"/>
    </location>
</feature>
<keyword evidence="12 20" id="KW-1133">Transmembrane helix</keyword>
<dbReference type="InterPro" id="IPR003805">
    <property type="entry name" value="CobS"/>
</dbReference>
<evidence type="ECO:0000256" key="11">
    <source>
        <dbReference type="ARBA" id="ARBA00022842"/>
    </source>
</evidence>
<evidence type="ECO:0000313" key="21">
    <source>
        <dbReference type="EMBL" id="CAK0790466.1"/>
    </source>
</evidence>
<name>A0ABN9PG45_9DINO</name>
<evidence type="ECO:0000256" key="16">
    <source>
        <dbReference type="ARBA" id="ARBA00032853"/>
    </source>
</evidence>
<comment type="cofactor">
    <cofactor evidence="1">
        <name>Mg(2+)</name>
        <dbReference type="ChEBI" id="CHEBI:18420"/>
    </cofactor>
</comment>
<feature type="transmembrane region" description="Helical" evidence="20">
    <location>
        <begin position="269"/>
        <end position="289"/>
    </location>
</feature>
<keyword evidence="8" id="KW-0169">Cobalamin biosynthesis</keyword>
<dbReference type="PANTHER" id="PTHR34148:SF1">
    <property type="entry name" value="ADENOSYLCOBINAMIDE-GDP RIBAZOLETRANSFERASE"/>
    <property type="match status" value="1"/>
</dbReference>
<dbReference type="EC" id="2.7.8.26" evidence="5"/>
<proteinExistence type="inferred from homology"/>
<accession>A0ABN9PG45</accession>
<evidence type="ECO:0000256" key="20">
    <source>
        <dbReference type="SAM" id="Phobius"/>
    </source>
</evidence>
<evidence type="ECO:0000256" key="14">
    <source>
        <dbReference type="ARBA" id="ARBA00025228"/>
    </source>
</evidence>
<evidence type="ECO:0000256" key="7">
    <source>
        <dbReference type="ARBA" id="ARBA00022475"/>
    </source>
</evidence>
<dbReference type="EMBL" id="CAUYUJ010000425">
    <property type="protein sequence ID" value="CAK0790466.1"/>
    <property type="molecule type" value="Genomic_DNA"/>
</dbReference>
<comment type="catalytic activity">
    <reaction evidence="17">
        <text>alpha-ribazole + adenosylcob(III)inamide-GDP = adenosylcob(III)alamin + GMP + H(+)</text>
        <dbReference type="Rhea" id="RHEA:16049"/>
        <dbReference type="ChEBI" id="CHEBI:10329"/>
        <dbReference type="ChEBI" id="CHEBI:15378"/>
        <dbReference type="ChEBI" id="CHEBI:18408"/>
        <dbReference type="ChEBI" id="CHEBI:58115"/>
        <dbReference type="ChEBI" id="CHEBI:60487"/>
        <dbReference type="EC" id="2.7.8.26"/>
    </reaction>
</comment>
<feature type="region of interest" description="Disordered" evidence="19">
    <location>
        <begin position="1"/>
        <end position="35"/>
    </location>
</feature>